<dbReference type="Proteomes" id="UP000256601">
    <property type="component" value="Unassembled WGS sequence"/>
</dbReference>
<evidence type="ECO:0000313" key="2">
    <source>
        <dbReference type="EMBL" id="RDW24244.1"/>
    </source>
</evidence>
<dbReference type="InterPro" id="IPR009072">
    <property type="entry name" value="Histone-fold"/>
</dbReference>
<dbReference type="Proteomes" id="UP000182444">
    <property type="component" value="Chromosome 1D"/>
</dbReference>
<accession>A0A1D8ND22</accession>
<gene>
    <name evidence="2" type="ORF">B0I71DRAFT_154503</name>
    <name evidence="1" type="ORF">YALI1_D04447g</name>
</gene>
<dbReference type="EMBL" id="KZ859042">
    <property type="protein sequence ID" value="RDW24244.1"/>
    <property type="molecule type" value="Genomic_DNA"/>
</dbReference>
<protein>
    <recommendedName>
        <fullName evidence="5">Transcription factor CBF/NF-Y/archaeal histone domain-containing protein</fullName>
    </recommendedName>
</protein>
<dbReference type="VEuPathDB" id="FungiDB:YALI1_D04447g"/>
<evidence type="ECO:0000313" key="4">
    <source>
        <dbReference type="Proteomes" id="UP000256601"/>
    </source>
</evidence>
<name>A0A1D8ND22_YARLL</name>
<reference evidence="1 3" key="1">
    <citation type="journal article" date="2016" name="PLoS ONE">
        <title>Sequence Assembly of Yarrowia lipolytica Strain W29/CLIB89 Shows Transposable Element Diversity.</title>
        <authorList>
            <person name="Magnan C."/>
            <person name="Yu J."/>
            <person name="Chang I."/>
            <person name="Jahn E."/>
            <person name="Kanomata Y."/>
            <person name="Wu J."/>
            <person name="Zeller M."/>
            <person name="Oakes M."/>
            <person name="Baldi P."/>
            <person name="Sandmeyer S."/>
        </authorList>
    </citation>
    <scope>NUCLEOTIDE SEQUENCE [LARGE SCALE GENOMIC DNA]</scope>
    <source>
        <strain evidence="1">CLIB89</strain>
        <strain evidence="3">CLIB89(W29)</strain>
    </source>
</reference>
<dbReference type="EMBL" id="CP017556">
    <property type="protein sequence ID" value="AOW03529.1"/>
    <property type="molecule type" value="Genomic_DNA"/>
</dbReference>
<sequence length="72" mass="8309">MARIYPKQNLRNALRTRTARNVGKKTDVLVYLDYVLFLNRLMAEARKEAKGHPPTALDIAKARGRVLRQFRG</sequence>
<dbReference type="GO" id="GO:0046982">
    <property type="term" value="F:protein heterodimerization activity"/>
    <property type="evidence" value="ECO:0007669"/>
    <property type="project" value="InterPro"/>
</dbReference>
<organism evidence="1 3">
    <name type="scientific">Yarrowia lipolytica</name>
    <name type="common">Candida lipolytica</name>
    <dbReference type="NCBI Taxonomy" id="4952"/>
    <lineage>
        <taxon>Eukaryota</taxon>
        <taxon>Fungi</taxon>
        <taxon>Dikarya</taxon>
        <taxon>Ascomycota</taxon>
        <taxon>Saccharomycotina</taxon>
        <taxon>Dipodascomycetes</taxon>
        <taxon>Dipodascales</taxon>
        <taxon>Dipodascales incertae sedis</taxon>
        <taxon>Yarrowia</taxon>
    </lineage>
</organism>
<proteinExistence type="predicted"/>
<dbReference type="AlphaFoldDB" id="A0A1D8ND22"/>
<dbReference type="OrthoDB" id="10314544at2759"/>
<evidence type="ECO:0000313" key="1">
    <source>
        <dbReference type="EMBL" id="AOW03529.1"/>
    </source>
</evidence>
<reference evidence="2 4" key="2">
    <citation type="submission" date="2018-07" db="EMBL/GenBank/DDBJ databases">
        <title>Draft Genome Assemblies for Five Robust Yarrowia lipolytica Strains Exhibiting High Lipid Production and Pentose Sugar Utilization and Sugar Alcohol Secretion from Undetoxified Lignocellulosic Biomass Hydrolysates.</title>
        <authorList>
            <consortium name="DOE Joint Genome Institute"/>
            <person name="Walker C."/>
            <person name="Ryu S."/>
            <person name="Na H."/>
            <person name="Zane M."/>
            <person name="LaButti K."/>
            <person name="Lipzen A."/>
            <person name="Haridas S."/>
            <person name="Barry K."/>
            <person name="Grigoriev I.V."/>
            <person name="Quarterman J."/>
            <person name="Slininger P."/>
            <person name="Dien B."/>
            <person name="Trinh C.T."/>
        </authorList>
    </citation>
    <scope>NUCLEOTIDE SEQUENCE [LARGE SCALE GENOMIC DNA]</scope>
    <source>
        <strain evidence="2 4">YB392</strain>
    </source>
</reference>
<evidence type="ECO:0008006" key="5">
    <source>
        <dbReference type="Google" id="ProtNLM"/>
    </source>
</evidence>
<evidence type="ECO:0000313" key="3">
    <source>
        <dbReference type="Proteomes" id="UP000182444"/>
    </source>
</evidence>
<dbReference type="Gene3D" id="1.10.20.10">
    <property type="entry name" value="Histone, subunit A"/>
    <property type="match status" value="1"/>
</dbReference>